<comment type="caution">
    <text evidence="1">The sequence shown here is derived from an EMBL/GenBank/DDBJ whole genome shotgun (WGS) entry which is preliminary data.</text>
</comment>
<organism evidence="1">
    <name type="scientific">marine sediment metagenome</name>
    <dbReference type="NCBI Taxonomy" id="412755"/>
    <lineage>
        <taxon>unclassified sequences</taxon>
        <taxon>metagenomes</taxon>
        <taxon>ecological metagenomes</taxon>
    </lineage>
</organism>
<proteinExistence type="predicted"/>
<sequence>MEQKTRVRTSYLPETLIESNDSFSLTEDPTHRTGPLVTLSFSDRSSYIKMTPYAALTLAVHLLRWAVRNNGNIAKNYPLFSGPRR</sequence>
<reference evidence="1" key="1">
    <citation type="journal article" date="2015" name="Nature">
        <title>Complex archaea that bridge the gap between prokaryotes and eukaryotes.</title>
        <authorList>
            <person name="Spang A."/>
            <person name="Saw J.H."/>
            <person name="Jorgensen S.L."/>
            <person name="Zaremba-Niedzwiedzka K."/>
            <person name="Martijn J."/>
            <person name="Lind A.E."/>
            <person name="van Eijk R."/>
            <person name="Schleper C."/>
            <person name="Guy L."/>
            <person name="Ettema T.J."/>
        </authorList>
    </citation>
    <scope>NUCLEOTIDE SEQUENCE</scope>
</reference>
<name>A0A0F9LTN0_9ZZZZ</name>
<dbReference type="AlphaFoldDB" id="A0A0F9LTN0"/>
<gene>
    <name evidence="1" type="ORF">LCGC14_1174850</name>
</gene>
<protein>
    <submittedName>
        <fullName evidence="1">Uncharacterized protein</fullName>
    </submittedName>
</protein>
<accession>A0A0F9LTN0</accession>
<evidence type="ECO:0000313" key="1">
    <source>
        <dbReference type="EMBL" id="KKM96748.1"/>
    </source>
</evidence>
<dbReference type="EMBL" id="LAZR01005838">
    <property type="protein sequence ID" value="KKM96748.1"/>
    <property type="molecule type" value="Genomic_DNA"/>
</dbReference>